<dbReference type="PROSITE" id="PS50109">
    <property type="entry name" value="HIS_KIN"/>
    <property type="match status" value="1"/>
</dbReference>
<feature type="transmembrane region" description="Helical" evidence="7">
    <location>
        <begin position="172"/>
        <end position="190"/>
    </location>
</feature>
<dbReference type="InterPro" id="IPR005467">
    <property type="entry name" value="His_kinase_dom"/>
</dbReference>
<dbReference type="GO" id="GO:0000155">
    <property type="term" value="F:phosphorelay sensor kinase activity"/>
    <property type="evidence" value="ECO:0007669"/>
    <property type="project" value="InterPro"/>
</dbReference>
<reference evidence="9 10" key="1">
    <citation type="journal article" date="2016" name="Nat. Commun.">
        <title>Thousands of microbial genomes shed light on interconnected biogeochemical processes in an aquifer system.</title>
        <authorList>
            <person name="Anantharaman K."/>
            <person name="Brown C.T."/>
            <person name="Hug L.A."/>
            <person name="Sharon I."/>
            <person name="Castelle C.J."/>
            <person name="Probst A.J."/>
            <person name="Thomas B.C."/>
            <person name="Singh A."/>
            <person name="Wilkins M.J."/>
            <person name="Karaoz U."/>
            <person name="Brodie E.L."/>
            <person name="Williams K.H."/>
            <person name="Hubbard S.S."/>
            <person name="Banfield J.F."/>
        </authorList>
    </citation>
    <scope>NUCLEOTIDE SEQUENCE [LARGE SCALE GENOMIC DNA]</scope>
</reference>
<feature type="transmembrane region" description="Helical" evidence="7">
    <location>
        <begin position="112"/>
        <end position="138"/>
    </location>
</feature>
<dbReference type="InterPro" id="IPR003661">
    <property type="entry name" value="HisK_dim/P_dom"/>
</dbReference>
<keyword evidence="7" id="KW-0472">Membrane</keyword>
<proteinExistence type="predicted"/>
<organism evidence="9 10">
    <name type="scientific">Candidatus Yanofskybacteria bacterium RIFCSPLOWO2_01_FULL_43_22</name>
    <dbReference type="NCBI Taxonomy" id="1802695"/>
    <lineage>
        <taxon>Bacteria</taxon>
        <taxon>Candidatus Yanofskyibacteriota</taxon>
    </lineage>
</organism>
<evidence type="ECO:0000256" key="5">
    <source>
        <dbReference type="ARBA" id="ARBA00022777"/>
    </source>
</evidence>
<evidence type="ECO:0000256" key="6">
    <source>
        <dbReference type="ARBA" id="ARBA00023012"/>
    </source>
</evidence>
<dbReference type="SMART" id="SM00388">
    <property type="entry name" value="HisKA"/>
    <property type="match status" value="1"/>
</dbReference>
<keyword evidence="4" id="KW-0808">Transferase</keyword>
<dbReference type="PANTHER" id="PTHR43711:SF1">
    <property type="entry name" value="HISTIDINE KINASE 1"/>
    <property type="match status" value="1"/>
</dbReference>
<gene>
    <name evidence="9" type="ORF">A3A13_04640</name>
</gene>
<feature type="transmembrane region" description="Helical" evidence="7">
    <location>
        <begin position="20"/>
        <end position="42"/>
    </location>
</feature>
<protein>
    <recommendedName>
        <fullName evidence="2">histidine kinase</fullName>
        <ecNumber evidence="2">2.7.13.3</ecNumber>
    </recommendedName>
</protein>
<evidence type="ECO:0000256" key="7">
    <source>
        <dbReference type="SAM" id="Phobius"/>
    </source>
</evidence>
<dbReference type="EMBL" id="MGKJ01000020">
    <property type="protein sequence ID" value="OGN23375.1"/>
    <property type="molecule type" value="Genomic_DNA"/>
</dbReference>
<dbReference type="Proteomes" id="UP000178911">
    <property type="component" value="Unassembled WGS sequence"/>
</dbReference>
<keyword evidence="3" id="KW-0597">Phosphoprotein</keyword>
<dbReference type="Gene3D" id="3.30.565.10">
    <property type="entry name" value="Histidine kinase-like ATPase, C-terminal domain"/>
    <property type="match status" value="1"/>
</dbReference>
<dbReference type="STRING" id="1802695.A3A13_04640"/>
<dbReference type="AlphaFoldDB" id="A0A1F8GDC0"/>
<dbReference type="Gene3D" id="1.10.287.130">
    <property type="match status" value="1"/>
</dbReference>
<comment type="caution">
    <text evidence="9">The sequence shown here is derived from an EMBL/GenBank/DDBJ whole genome shotgun (WGS) entry which is preliminary data.</text>
</comment>
<dbReference type="InterPro" id="IPR036097">
    <property type="entry name" value="HisK_dim/P_sf"/>
</dbReference>
<feature type="domain" description="Histidine kinase" evidence="8">
    <location>
        <begin position="210"/>
        <end position="427"/>
    </location>
</feature>
<dbReference type="InterPro" id="IPR003594">
    <property type="entry name" value="HATPase_dom"/>
</dbReference>
<dbReference type="SMART" id="SM00387">
    <property type="entry name" value="HATPase_c"/>
    <property type="match status" value="1"/>
</dbReference>
<evidence type="ECO:0000313" key="10">
    <source>
        <dbReference type="Proteomes" id="UP000178911"/>
    </source>
</evidence>
<feature type="transmembrane region" description="Helical" evidence="7">
    <location>
        <begin position="54"/>
        <end position="72"/>
    </location>
</feature>
<comment type="catalytic activity">
    <reaction evidence="1">
        <text>ATP + protein L-histidine = ADP + protein N-phospho-L-histidine.</text>
        <dbReference type="EC" id="2.7.13.3"/>
    </reaction>
</comment>
<keyword evidence="7" id="KW-0812">Transmembrane</keyword>
<evidence type="ECO:0000256" key="3">
    <source>
        <dbReference type="ARBA" id="ARBA00022553"/>
    </source>
</evidence>
<dbReference type="Pfam" id="PF00512">
    <property type="entry name" value="HisKA"/>
    <property type="match status" value="1"/>
</dbReference>
<dbReference type="CDD" id="cd00082">
    <property type="entry name" value="HisKA"/>
    <property type="match status" value="1"/>
</dbReference>
<dbReference type="InterPro" id="IPR050736">
    <property type="entry name" value="Sensor_HK_Regulatory"/>
</dbReference>
<sequence length="438" mass="49678">MGNKIKSFFTRYYDDIGSLIFGFMLIRIVMGLIFGAGVVVFWKLNILDYNPTAIVFLILPVYFAVNFSWFFLGKIKILRKIILDSQLVVDIIFITLIIHYSGGPHSDMFFLYVFPVISAIVIAPFAPLAAGLTALLFYGSLLYLEHLGIVSNIQDIQGIQHLGLQNDEKIRVGIFVMLISVLNFQTIYLMNLVKKKEEEIVKIKDEFISIASHQLKTPVASINWLIELFKKSLDGELDEKQKGIFGQISDSIGGLDKLVNDLLDLSRMKLGTNVKNIQEINLSRFIRDFVNDIMPYADSKGKKILFDTKDDLSITSDPKMLYDILGNLVTNAIKYSPIDSPVIIDFKKEGSFVRIAVVNRGPVIPEDEQKHLFEKFFRGESGRIKETEGTGLGLYIVKIYVENLGGKVGFDSEDRRTEFWFTLPISNEKRDVVGRADR</sequence>
<evidence type="ECO:0000256" key="4">
    <source>
        <dbReference type="ARBA" id="ARBA00022679"/>
    </source>
</evidence>
<dbReference type="InterPro" id="IPR036890">
    <property type="entry name" value="HATPase_C_sf"/>
</dbReference>
<dbReference type="PANTHER" id="PTHR43711">
    <property type="entry name" value="TWO-COMPONENT HISTIDINE KINASE"/>
    <property type="match status" value="1"/>
</dbReference>
<keyword evidence="5" id="KW-0418">Kinase</keyword>
<name>A0A1F8GDC0_9BACT</name>
<keyword evidence="6" id="KW-0902">Two-component regulatory system</keyword>
<dbReference type="SUPFAM" id="SSF47384">
    <property type="entry name" value="Homodimeric domain of signal transducing histidine kinase"/>
    <property type="match status" value="1"/>
</dbReference>
<evidence type="ECO:0000256" key="1">
    <source>
        <dbReference type="ARBA" id="ARBA00000085"/>
    </source>
</evidence>
<dbReference type="Pfam" id="PF02518">
    <property type="entry name" value="HATPase_c"/>
    <property type="match status" value="1"/>
</dbReference>
<dbReference type="InterPro" id="IPR004358">
    <property type="entry name" value="Sig_transdc_His_kin-like_C"/>
</dbReference>
<keyword evidence="7" id="KW-1133">Transmembrane helix</keyword>
<dbReference type="PRINTS" id="PR00344">
    <property type="entry name" value="BCTRLSENSOR"/>
</dbReference>
<evidence type="ECO:0000259" key="8">
    <source>
        <dbReference type="PROSITE" id="PS50109"/>
    </source>
</evidence>
<dbReference type="SUPFAM" id="SSF55874">
    <property type="entry name" value="ATPase domain of HSP90 chaperone/DNA topoisomerase II/histidine kinase"/>
    <property type="match status" value="1"/>
</dbReference>
<evidence type="ECO:0000313" key="9">
    <source>
        <dbReference type="EMBL" id="OGN23375.1"/>
    </source>
</evidence>
<accession>A0A1F8GDC0</accession>
<dbReference type="EC" id="2.7.13.3" evidence="2"/>
<evidence type="ECO:0000256" key="2">
    <source>
        <dbReference type="ARBA" id="ARBA00012438"/>
    </source>
</evidence>
<feature type="transmembrane region" description="Helical" evidence="7">
    <location>
        <begin position="81"/>
        <end position="100"/>
    </location>
</feature>